<feature type="transmembrane region" description="Helical" evidence="1">
    <location>
        <begin position="70"/>
        <end position="90"/>
    </location>
</feature>
<dbReference type="Proteomes" id="UP000298424">
    <property type="component" value="Unassembled WGS sequence"/>
</dbReference>
<comment type="caution">
    <text evidence="2">The sequence shown here is derived from an EMBL/GenBank/DDBJ whole genome shotgun (WGS) entry which is preliminary data.</text>
</comment>
<dbReference type="OrthoDB" id="9994795at2"/>
<feature type="transmembrane region" description="Helical" evidence="1">
    <location>
        <begin position="12"/>
        <end position="34"/>
    </location>
</feature>
<organism evidence="2 3">
    <name type="scientific">Cryobacterium lyxosi</name>
    <dbReference type="NCBI Taxonomy" id="1259228"/>
    <lineage>
        <taxon>Bacteria</taxon>
        <taxon>Bacillati</taxon>
        <taxon>Actinomycetota</taxon>
        <taxon>Actinomycetes</taxon>
        <taxon>Micrococcales</taxon>
        <taxon>Microbacteriaceae</taxon>
        <taxon>Cryobacterium</taxon>
    </lineage>
</organism>
<feature type="transmembrane region" description="Helical" evidence="1">
    <location>
        <begin position="46"/>
        <end position="63"/>
    </location>
</feature>
<evidence type="ECO:0000313" key="2">
    <source>
        <dbReference type="EMBL" id="TFD23246.1"/>
    </source>
</evidence>
<sequence length="133" mass="13757">MSRTRRTVPRIIASLGLGLVVGALTYYVTAVVAAVQVSGNFTNNSLTLAIVAIVGALAVAVGWRWPIVGLTAGIVIIAVVVWAVTGRMGWSPSNGALNPYNAVAFGALSVAPTLVGAMIVTASALRLRSRRTR</sequence>
<proteinExistence type="predicted"/>
<keyword evidence="1" id="KW-0812">Transmembrane</keyword>
<dbReference type="EMBL" id="SOGT01000017">
    <property type="protein sequence ID" value="TFD23246.1"/>
    <property type="molecule type" value="Genomic_DNA"/>
</dbReference>
<dbReference type="AlphaFoldDB" id="A0A4R8Z8P3"/>
<protein>
    <submittedName>
        <fullName evidence="2">Uncharacterized protein</fullName>
    </submittedName>
</protein>
<evidence type="ECO:0000313" key="3">
    <source>
        <dbReference type="Proteomes" id="UP000298424"/>
    </source>
</evidence>
<name>A0A4R8Z8P3_9MICO</name>
<feature type="transmembrane region" description="Helical" evidence="1">
    <location>
        <begin position="102"/>
        <end position="125"/>
    </location>
</feature>
<accession>A0A4R8Z8P3</accession>
<keyword evidence="1" id="KW-1133">Transmembrane helix</keyword>
<keyword evidence="1" id="KW-0472">Membrane</keyword>
<keyword evidence="3" id="KW-1185">Reference proteome</keyword>
<gene>
    <name evidence="2" type="ORF">E3T27_15500</name>
</gene>
<reference evidence="2 3" key="1">
    <citation type="submission" date="2019-03" db="EMBL/GenBank/DDBJ databases">
        <title>Genomics of glacier-inhabiting Cryobacterium strains.</title>
        <authorList>
            <person name="Liu Q."/>
            <person name="Xin Y.-H."/>
        </authorList>
    </citation>
    <scope>NUCLEOTIDE SEQUENCE [LARGE SCALE GENOMIC DNA]</scope>
    <source>
        <strain evidence="2 3">TMT1-1</strain>
    </source>
</reference>
<evidence type="ECO:0000256" key="1">
    <source>
        <dbReference type="SAM" id="Phobius"/>
    </source>
</evidence>